<comment type="similarity">
    <text evidence="1">Belongs to the helicase family. RecQ subfamily.</text>
</comment>
<evidence type="ECO:0000313" key="14">
    <source>
        <dbReference type="Proteomes" id="UP000007431"/>
    </source>
</evidence>
<sequence length="927" mass="103413">MSPVPLNAPRIELLEQTLCQTFNISSVYSFQRQTGQNSLQGRSTVLNVPTGGGKTIAFFYALFYHWFVGNTRPDDQKIVLVVSPLIALMESQADDLTARGVPAIALSAKRMKDGNIFKKCAAGDYRVVLASPELALSPDFQRTVLMSPTFRNNIMQLVIDEAHAISEWGTDDFRPDYRRLGTLRGLLPKGTPIVCTSATLPTEVLDDICATLNLPPDCDRILFSNSKPNITLSVHQLQHPDSSFADLVTLIPDNATCAEDIPMTLIYASSRLEVEDMQDFLRRHLPVGIPKTAVEFYHRHIEDGRKDIVLQKLRAGEIRICACTDVLSWGIDLRNIQRVGIWKKPLTFNSLVQKYGRCVRNPLEIGICILYISKAVYKLCEKGLAPLPEAVAARVDTEAGLGVQDTDVTEGVRVETSTDYDVALPSASSRKGPRKKNCATRDGQFLTKYIGTKGCRRAVWDEFFENATKHQLITSPPPSIRCCDNCDPIPTDIVALDDPRQLQRGRRQRAPEEVEEAVREDWYRADYPSNHFLSGSYLLSDTLVSTISGAATSFDSLADFDKRFRWHWSARYGTRLVDAVLSERRRFQVVPEPTTGVASTSTLSAEIVAGSTDPSAIPSIEPPPKRHRGTAKSIAAYKAYQDVFASCRRDIETHEEPAGHVIAKRFRALPRRTGTTAAYYTTCTTPVAISTIKQKETKREYATLTDYAADWHLLARNTRRFYGPGSDAYHDSLILDRIVDEAIWKHGRSSNLSGAEGLTDPAANTNYSSMDTISVPEVKLLVIVYNILERWTCRLNISIVLPLFNLCDTIVDYIITLTLNRNVFVVLLNRLLLHRTKVCCSDFQQVAHGFDLAVSWTIGNVRLELLLLKQGGKEHDLLRHVRSCMPIPVVGNIECALYHSHRVTEDEAPVAGATRHPLEATATARQV</sequence>
<feature type="non-terminal residue" evidence="13">
    <location>
        <position position="927"/>
    </location>
</feature>
<dbReference type="Pfam" id="PF00270">
    <property type="entry name" value="DEAD"/>
    <property type="match status" value="1"/>
</dbReference>
<dbReference type="Pfam" id="PF00439">
    <property type="entry name" value="Bromodomain"/>
    <property type="match status" value="1"/>
</dbReference>
<dbReference type="CDD" id="cd04369">
    <property type="entry name" value="Bromodomain"/>
    <property type="match status" value="1"/>
</dbReference>
<dbReference type="Pfam" id="PF00271">
    <property type="entry name" value="Helicase_C"/>
    <property type="match status" value="1"/>
</dbReference>
<dbReference type="InterPro" id="IPR001487">
    <property type="entry name" value="Bromodomain"/>
</dbReference>
<dbReference type="PROSITE" id="PS51192">
    <property type="entry name" value="HELICASE_ATP_BIND_1"/>
    <property type="match status" value="1"/>
</dbReference>
<feature type="domain" description="Bromo" evidence="10">
    <location>
        <begin position="658"/>
        <end position="729"/>
    </location>
</feature>
<dbReference type="KEGG" id="scm:SCHCO_02481244"/>
<dbReference type="STRING" id="578458.D8PUW3"/>
<dbReference type="SMART" id="SM00297">
    <property type="entry name" value="BROMO"/>
    <property type="match status" value="1"/>
</dbReference>
<dbReference type="GO" id="GO:0009378">
    <property type="term" value="F:four-way junction helicase activity"/>
    <property type="evidence" value="ECO:0007669"/>
    <property type="project" value="TreeGrafter"/>
</dbReference>
<evidence type="ECO:0000256" key="2">
    <source>
        <dbReference type="ARBA" id="ARBA00022741"/>
    </source>
</evidence>
<evidence type="ECO:0000259" key="11">
    <source>
        <dbReference type="PROSITE" id="PS51192"/>
    </source>
</evidence>
<feature type="domain" description="Helicase C-terminal" evidence="12">
    <location>
        <begin position="243"/>
        <end position="409"/>
    </location>
</feature>
<dbReference type="VEuPathDB" id="FungiDB:SCHCODRAFT_02481244"/>
<evidence type="ECO:0000259" key="10">
    <source>
        <dbReference type="PROSITE" id="PS50014"/>
    </source>
</evidence>
<name>D8PUW3_SCHCM</name>
<comment type="catalytic activity">
    <reaction evidence="7">
        <text>Couples ATP hydrolysis with the unwinding of duplex DNA by translocating in the 3'-5' direction.</text>
        <dbReference type="EC" id="5.6.2.4"/>
    </reaction>
</comment>
<dbReference type="CDD" id="cd17920">
    <property type="entry name" value="DEXHc_RecQ"/>
    <property type="match status" value="1"/>
</dbReference>
<dbReference type="PROSITE" id="PS50014">
    <property type="entry name" value="BROMODOMAIN_2"/>
    <property type="match status" value="1"/>
</dbReference>
<feature type="domain" description="Helicase ATP-binding" evidence="11">
    <location>
        <begin position="35"/>
        <end position="218"/>
    </location>
</feature>
<dbReference type="Proteomes" id="UP000007431">
    <property type="component" value="Unassembled WGS sequence"/>
</dbReference>
<dbReference type="GO" id="GO:0005524">
    <property type="term" value="F:ATP binding"/>
    <property type="evidence" value="ECO:0007669"/>
    <property type="project" value="UniProtKB-KW"/>
</dbReference>
<evidence type="ECO:0000256" key="3">
    <source>
        <dbReference type="ARBA" id="ARBA00022840"/>
    </source>
</evidence>
<reference evidence="13 14" key="1">
    <citation type="journal article" date="2010" name="Nat. Biotechnol.">
        <title>Genome sequence of the model mushroom Schizophyllum commune.</title>
        <authorList>
            <person name="Ohm R.A."/>
            <person name="de Jong J.F."/>
            <person name="Lugones L.G."/>
            <person name="Aerts A."/>
            <person name="Kothe E."/>
            <person name="Stajich J.E."/>
            <person name="de Vries R.P."/>
            <person name="Record E."/>
            <person name="Levasseur A."/>
            <person name="Baker S.E."/>
            <person name="Bartholomew K.A."/>
            <person name="Coutinho P.M."/>
            <person name="Erdmann S."/>
            <person name="Fowler T.J."/>
            <person name="Gathman A.C."/>
            <person name="Lombard V."/>
            <person name="Henrissat B."/>
            <person name="Knabe N."/>
            <person name="Kuees U."/>
            <person name="Lilly W.W."/>
            <person name="Lindquist E."/>
            <person name="Lucas S."/>
            <person name="Magnuson J.K."/>
            <person name="Piumi F."/>
            <person name="Raudaskoski M."/>
            <person name="Salamov A."/>
            <person name="Schmutz J."/>
            <person name="Schwarze F.W.M.R."/>
            <person name="vanKuyk P.A."/>
            <person name="Horton J.S."/>
            <person name="Grigoriev I.V."/>
            <person name="Woesten H.A.B."/>
        </authorList>
    </citation>
    <scope>NUCLEOTIDE SEQUENCE [LARGE SCALE GENOMIC DNA]</scope>
    <source>
        <strain evidence="14">H4-8 / FGSC 9210</strain>
    </source>
</reference>
<protein>
    <recommendedName>
        <fullName evidence="8">DNA 3'-5' helicase</fullName>
        <ecNumber evidence="8">5.6.2.4</ecNumber>
    </recommendedName>
</protein>
<dbReference type="PROSITE" id="PS51194">
    <property type="entry name" value="HELICASE_CTER"/>
    <property type="match status" value="1"/>
</dbReference>
<dbReference type="SUPFAM" id="SSF47370">
    <property type="entry name" value="Bromodomain"/>
    <property type="match status" value="1"/>
</dbReference>
<dbReference type="GO" id="GO:0043138">
    <property type="term" value="F:3'-5' DNA helicase activity"/>
    <property type="evidence" value="ECO:0007669"/>
    <property type="project" value="UniProtKB-EC"/>
</dbReference>
<dbReference type="GO" id="GO:0005694">
    <property type="term" value="C:chromosome"/>
    <property type="evidence" value="ECO:0007669"/>
    <property type="project" value="TreeGrafter"/>
</dbReference>
<evidence type="ECO:0000256" key="8">
    <source>
        <dbReference type="ARBA" id="ARBA00034808"/>
    </source>
</evidence>
<dbReference type="SMART" id="SM00490">
    <property type="entry name" value="HELICc"/>
    <property type="match status" value="1"/>
</dbReference>
<evidence type="ECO:0000256" key="5">
    <source>
        <dbReference type="ARBA" id="ARBA00023125"/>
    </source>
</evidence>
<dbReference type="GO" id="GO:0005737">
    <property type="term" value="C:cytoplasm"/>
    <property type="evidence" value="ECO:0007669"/>
    <property type="project" value="TreeGrafter"/>
</dbReference>
<gene>
    <name evidence="13" type="ORF">SCHCODRAFT_104995</name>
</gene>
<dbReference type="HOGENOM" id="CLU_014216_0_0_1"/>
<dbReference type="OrthoDB" id="10261556at2759"/>
<keyword evidence="5" id="KW-0238">DNA-binding</keyword>
<dbReference type="eggNOG" id="KOG0351">
    <property type="taxonomic scope" value="Eukaryota"/>
</dbReference>
<dbReference type="InterPro" id="IPR001650">
    <property type="entry name" value="Helicase_C-like"/>
</dbReference>
<keyword evidence="2" id="KW-0547">Nucleotide-binding</keyword>
<dbReference type="AlphaFoldDB" id="D8PUW3"/>
<evidence type="ECO:0000256" key="9">
    <source>
        <dbReference type="PROSITE-ProRule" id="PRU00035"/>
    </source>
</evidence>
<keyword evidence="3" id="KW-0067">ATP-binding</keyword>
<dbReference type="SMART" id="SM00487">
    <property type="entry name" value="DEXDc"/>
    <property type="match status" value="1"/>
</dbReference>
<dbReference type="EMBL" id="GL377303">
    <property type="protein sequence ID" value="EFJ00759.1"/>
    <property type="molecule type" value="Genomic_DNA"/>
</dbReference>
<dbReference type="InterPro" id="IPR014001">
    <property type="entry name" value="Helicase_ATP-bd"/>
</dbReference>
<dbReference type="PANTHER" id="PTHR13710:SF105">
    <property type="entry name" value="ATP-DEPENDENT DNA HELICASE Q1"/>
    <property type="match status" value="1"/>
</dbReference>
<dbReference type="GO" id="GO:0000724">
    <property type="term" value="P:double-strand break repair via homologous recombination"/>
    <property type="evidence" value="ECO:0007669"/>
    <property type="project" value="TreeGrafter"/>
</dbReference>
<proteinExistence type="inferred from homology"/>
<dbReference type="GO" id="GO:0006325">
    <property type="term" value="P:chromatin organization"/>
    <property type="evidence" value="ECO:0007669"/>
    <property type="project" value="UniProtKB-ARBA"/>
</dbReference>
<dbReference type="Gene3D" id="3.40.50.300">
    <property type="entry name" value="P-loop containing nucleotide triphosphate hydrolases"/>
    <property type="match status" value="2"/>
</dbReference>
<dbReference type="RefSeq" id="XP_003035661.1">
    <property type="nucleotide sequence ID" value="XM_003035615.1"/>
</dbReference>
<evidence type="ECO:0000256" key="6">
    <source>
        <dbReference type="ARBA" id="ARBA00023235"/>
    </source>
</evidence>
<evidence type="ECO:0000256" key="4">
    <source>
        <dbReference type="ARBA" id="ARBA00023117"/>
    </source>
</evidence>
<dbReference type="EC" id="5.6.2.4" evidence="8"/>
<keyword evidence="14" id="KW-1185">Reference proteome</keyword>
<organism evidence="14">
    <name type="scientific">Schizophyllum commune (strain H4-8 / FGSC 9210)</name>
    <name type="common">Split gill fungus</name>
    <dbReference type="NCBI Taxonomy" id="578458"/>
    <lineage>
        <taxon>Eukaryota</taxon>
        <taxon>Fungi</taxon>
        <taxon>Dikarya</taxon>
        <taxon>Basidiomycota</taxon>
        <taxon>Agaricomycotina</taxon>
        <taxon>Agaricomycetes</taxon>
        <taxon>Agaricomycetidae</taxon>
        <taxon>Agaricales</taxon>
        <taxon>Schizophyllaceae</taxon>
        <taxon>Schizophyllum</taxon>
    </lineage>
</organism>
<dbReference type="GO" id="GO:0003677">
    <property type="term" value="F:DNA binding"/>
    <property type="evidence" value="ECO:0007669"/>
    <property type="project" value="UniProtKB-KW"/>
</dbReference>
<evidence type="ECO:0000256" key="7">
    <source>
        <dbReference type="ARBA" id="ARBA00034617"/>
    </source>
</evidence>
<dbReference type="InParanoid" id="D8PUW3"/>
<dbReference type="SUPFAM" id="SSF52540">
    <property type="entry name" value="P-loop containing nucleoside triphosphate hydrolases"/>
    <property type="match status" value="1"/>
</dbReference>
<evidence type="ECO:0000313" key="13">
    <source>
        <dbReference type="EMBL" id="EFJ00759.1"/>
    </source>
</evidence>
<dbReference type="GeneID" id="9595283"/>
<keyword evidence="6" id="KW-0413">Isomerase</keyword>
<dbReference type="InterPro" id="IPR027417">
    <property type="entry name" value="P-loop_NTPase"/>
</dbReference>
<evidence type="ECO:0000259" key="12">
    <source>
        <dbReference type="PROSITE" id="PS51194"/>
    </source>
</evidence>
<keyword evidence="4 9" id="KW-0103">Bromodomain</keyword>
<dbReference type="PANTHER" id="PTHR13710">
    <property type="entry name" value="DNA HELICASE RECQ FAMILY MEMBER"/>
    <property type="match status" value="1"/>
</dbReference>
<dbReference type="Gene3D" id="1.20.920.10">
    <property type="entry name" value="Bromodomain-like"/>
    <property type="match status" value="1"/>
</dbReference>
<dbReference type="InterPro" id="IPR036427">
    <property type="entry name" value="Bromodomain-like_sf"/>
</dbReference>
<evidence type="ECO:0000256" key="1">
    <source>
        <dbReference type="ARBA" id="ARBA00005446"/>
    </source>
</evidence>
<accession>D8PUW3</accession>
<dbReference type="InterPro" id="IPR011545">
    <property type="entry name" value="DEAD/DEAH_box_helicase_dom"/>
</dbReference>